<evidence type="ECO:0000259" key="1">
    <source>
        <dbReference type="Pfam" id="PF07238"/>
    </source>
</evidence>
<evidence type="ECO:0000313" key="3">
    <source>
        <dbReference type="Proteomes" id="UP000613011"/>
    </source>
</evidence>
<dbReference type="EMBL" id="JAEQNA010000001">
    <property type="protein sequence ID" value="MBL0419583.1"/>
    <property type="molecule type" value="Genomic_DNA"/>
</dbReference>
<dbReference type="InterPro" id="IPR009875">
    <property type="entry name" value="PilZ_domain"/>
</dbReference>
<dbReference type="RefSeq" id="WP_201682599.1">
    <property type="nucleotide sequence ID" value="NZ_JAEQNA010000001.1"/>
</dbReference>
<dbReference type="Pfam" id="PF07238">
    <property type="entry name" value="PilZ"/>
    <property type="match status" value="1"/>
</dbReference>
<dbReference type="AlphaFoldDB" id="A0A936ZLP6"/>
<organism evidence="2 3">
    <name type="scientific">Ramlibacter aurantiacus</name>
    <dbReference type="NCBI Taxonomy" id="2801330"/>
    <lineage>
        <taxon>Bacteria</taxon>
        <taxon>Pseudomonadati</taxon>
        <taxon>Pseudomonadota</taxon>
        <taxon>Betaproteobacteria</taxon>
        <taxon>Burkholderiales</taxon>
        <taxon>Comamonadaceae</taxon>
        <taxon>Ramlibacter</taxon>
    </lineage>
</organism>
<accession>A0A936ZLP6</accession>
<sequence length="98" mass="11100">MPLTERRSTDRESLELPIRLTDGRIARATNVCPSGLYLLLPDGALIPDWIRVDITLPTTRVRVHAYGEVVRVEQLANATGVALRLHHLQLSRRERHDA</sequence>
<dbReference type="Gene3D" id="2.40.10.220">
    <property type="entry name" value="predicted glycosyltransferase like domains"/>
    <property type="match status" value="1"/>
</dbReference>
<gene>
    <name evidence="2" type="ORF">JI739_04390</name>
</gene>
<feature type="domain" description="PilZ" evidence="1">
    <location>
        <begin position="5"/>
        <end position="92"/>
    </location>
</feature>
<name>A0A936ZLP6_9BURK</name>
<comment type="caution">
    <text evidence="2">The sequence shown here is derived from an EMBL/GenBank/DDBJ whole genome shotgun (WGS) entry which is preliminary data.</text>
</comment>
<keyword evidence="3" id="KW-1185">Reference proteome</keyword>
<protein>
    <submittedName>
        <fullName evidence="2">PilZ domain-containing protein</fullName>
    </submittedName>
</protein>
<dbReference type="GO" id="GO:0035438">
    <property type="term" value="F:cyclic-di-GMP binding"/>
    <property type="evidence" value="ECO:0007669"/>
    <property type="project" value="InterPro"/>
</dbReference>
<evidence type="ECO:0000313" key="2">
    <source>
        <dbReference type="EMBL" id="MBL0419583.1"/>
    </source>
</evidence>
<reference evidence="2" key="1">
    <citation type="submission" date="2021-01" db="EMBL/GenBank/DDBJ databases">
        <title>Ramlibacter sp. strain AW1 16S ribosomal RNA gene Genome sequencing and assembly.</title>
        <authorList>
            <person name="Kang M."/>
        </authorList>
    </citation>
    <scope>NUCLEOTIDE SEQUENCE</scope>
    <source>
        <strain evidence="2">AW1</strain>
    </source>
</reference>
<proteinExistence type="predicted"/>
<dbReference type="Proteomes" id="UP000613011">
    <property type="component" value="Unassembled WGS sequence"/>
</dbReference>